<dbReference type="Proteomes" id="UP000607653">
    <property type="component" value="Unassembled WGS sequence"/>
</dbReference>
<evidence type="ECO:0000313" key="2">
    <source>
        <dbReference type="EMBL" id="DAD28446.1"/>
    </source>
</evidence>
<dbReference type="AlphaFoldDB" id="A0A822YBL2"/>
<accession>A0A822YBL2</accession>
<feature type="region of interest" description="Disordered" evidence="1">
    <location>
        <begin position="101"/>
        <end position="176"/>
    </location>
</feature>
<feature type="region of interest" description="Disordered" evidence="1">
    <location>
        <begin position="1"/>
        <end position="20"/>
    </location>
</feature>
<feature type="region of interest" description="Disordered" evidence="1">
    <location>
        <begin position="54"/>
        <end position="81"/>
    </location>
</feature>
<sequence>MSIQEPNLQGNSESSSMWKLRPHPLTIGNEWGGRISKRLGRCQAYNKSSTSIMLGSMQSPRGRGGGSGCRGGGDGGRARRIDDGVGASYARISVYGPSGRCGAEGPHLGHSNTGRDGNEDGGKREGAWEKCSSSVFGGGGSTEGGWSSTGASVVGRVQRKGEEKGGPYSKGAFKYM</sequence>
<feature type="compositionally biased region" description="Gly residues" evidence="1">
    <location>
        <begin position="62"/>
        <end position="75"/>
    </location>
</feature>
<comment type="caution">
    <text evidence="2">The sequence shown here is derived from an EMBL/GenBank/DDBJ whole genome shotgun (WGS) entry which is preliminary data.</text>
</comment>
<gene>
    <name evidence="2" type="ORF">HUJ06_029914</name>
</gene>
<keyword evidence="3" id="KW-1185">Reference proteome</keyword>
<reference evidence="2 3" key="1">
    <citation type="journal article" date="2020" name="Mol. Biol. Evol.">
        <title>Distinct Expression and Methylation Patterns for Genes with Different Fates following a Single Whole-Genome Duplication in Flowering Plants.</title>
        <authorList>
            <person name="Shi T."/>
            <person name="Rahmani R.S."/>
            <person name="Gugger P.F."/>
            <person name="Wang M."/>
            <person name="Li H."/>
            <person name="Zhang Y."/>
            <person name="Li Z."/>
            <person name="Wang Q."/>
            <person name="Van de Peer Y."/>
            <person name="Marchal K."/>
            <person name="Chen J."/>
        </authorList>
    </citation>
    <scope>NUCLEOTIDE SEQUENCE [LARGE SCALE GENOMIC DNA]</scope>
    <source>
        <tissue evidence="2">Leaf</tissue>
    </source>
</reference>
<name>A0A822YBL2_NELNU</name>
<organism evidence="2 3">
    <name type="scientific">Nelumbo nucifera</name>
    <name type="common">Sacred lotus</name>
    <dbReference type="NCBI Taxonomy" id="4432"/>
    <lineage>
        <taxon>Eukaryota</taxon>
        <taxon>Viridiplantae</taxon>
        <taxon>Streptophyta</taxon>
        <taxon>Embryophyta</taxon>
        <taxon>Tracheophyta</taxon>
        <taxon>Spermatophyta</taxon>
        <taxon>Magnoliopsida</taxon>
        <taxon>Proteales</taxon>
        <taxon>Nelumbonaceae</taxon>
        <taxon>Nelumbo</taxon>
    </lineage>
</organism>
<proteinExistence type="predicted"/>
<evidence type="ECO:0000256" key="1">
    <source>
        <dbReference type="SAM" id="MobiDB-lite"/>
    </source>
</evidence>
<evidence type="ECO:0000313" key="3">
    <source>
        <dbReference type="Proteomes" id="UP000607653"/>
    </source>
</evidence>
<feature type="compositionally biased region" description="Polar residues" evidence="1">
    <location>
        <begin position="1"/>
        <end position="17"/>
    </location>
</feature>
<dbReference type="EMBL" id="DUZY01000002">
    <property type="protein sequence ID" value="DAD28446.1"/>
    <property type="molecule type" value="Genomic_DNA"/>
</dbReference>
<feature type="compositionally biased region" description="Basic and acidic residues" evidence="1">
    <location>
        <begin position="116"/>
        <end position="128"/>
    </location>
</feature>
<protein>
    <submittedName>
        <fullName evidence="2">Uncharacterized protein</fullName>
    </submittedName>
</protein>